<comment type="caution">
    <text evidence="3">The sequence shown here is derived from an EMBL/GenBank/DDBJ whole genome shotgun (WGS) entry which is preliminary data.</text>
</comment>
<evidence type="ECO:0000313" key="4">
    <source>
        <dbReference type="Proteomes" id="UP000253032"/>
    </source>
</evidence>
<dbReference type="Gene3D" id="2.60.40.60">
    <property type="entry name" value="Cadherins"/>
    <property type="match status" value="1"/>
</dbReference>
<organism evidence="3 4">
    <name type="scientific">SAR86 cluster bacterium</name>
    <dbReference type="NCBI Taxonomy" id="2030880"/>
    <lineage>
        <taxon>Bacteria</taxon>
        <taxon>Pseudomonadati</taxon>
        <taxon>Pseudomonadota</taxon>
        <taxon>Gammaproteobacteria</taxon>
        <taxon>SAR86 cluster</taxon>
    </lineage>
</organism>
<feature type="compositionally biased region" description="Polar residues" evidence="1">
    <location>
        <begin position="462"/>
        <end position="471"/>
    </location>
</feature>
<dbReference type="GO" id="GO:0016020">
    <property type="term" value="C:membrane"/>
    <property type="evidence" value="ECO:0007669"/>
    <property type="project" value="InterPro"/>
</dbReference>
<dbReference type="SUPFAM" id="SSF49503">
    <property type="entry name" value="Cupredoxins"/>
    <property type="match status" value="1"/>
</dbReference>
<evidence type="ECO:0000313" key="3">
    <source>
        <dbReference type="EMBL" id="RCL37605.1"/>
    </source>
</evidence>
<feature type="region of interest" description="Disordered" evidence="1">
    <location>
        <begin position="27"/>
        <end position="50"/>
    </location>
</feature>
<feature type="compositionally biased region" description="Polar residues" evidence="1">
    <location>
        <begin position="36"/>
        <end position="50"/>
    </location>
</feature>
<dbReference type="SUPFAM" id="SSF49313">
    <property type="entry name" value="Cadherin-like"/>
    <property type="match status" value="1"/>
</dbReference>
<dbReference type="InterPro" id="IPR002126">
    <property type="entry name" value="Cadherin-like_dom"/>
</dbReference>
<feature type="compositionally biased region" description="Low complexity" evidence="1">
    <location>
        <begin position="481"/>
        <end position="490"/>
    </location>
</feature>
<feature type="region of interest" description="Disordered" evidence="1">
    <location>
        <begin position="461"/>
        <end position="490"/>
    </location>
</feature>
<dbReference type="InterPro" id="IPR015919">
    <property type="entry name" value="Cadherin-like_sf"/>
</dbReference>
<dbReference type="GO" id="GO:0005509">
    <property type="term" value="F:calcium ion binding"/>
    <property type="evidence" value="ECO:0007669"/>
    <property type="project" value="InterPro"/>
</dbReference>
<gene>
    <name evidence="3" type="ORF">DBW98_03685</name>
</gene>
<dbReference type="PROSITE" id="PS51257">
    <property type="entry name" value="PROKAR_LIPOPROTEIN"/>
    <property type="match status" value="1"/>
</dbReference>
<evidence type="ECO:0000259" key="2">
    <source>
        <dbReference type="PROSITE" id="PS50268"/>
    </source>
</evidence>
<dbReference type="Gene3D" id="2.60.40.420">
    <property type="entry name" value="Cupredoxins - blue copper proteins"/>
    <property type="match status" value="1"/>
</dbReference>
<evidence type="ECO:0000256" key="1">
    <source>
        <dbReference type="SAM" id="MobiDB-lite"/>
    </source>
</evidence>
<dbReference type="GO" id="GO:0007156">
    <property type="term" value="P:homophilic cell adhesion via plasma membrane adhesion molecules"/>
    <property type="evidence" value="ECO:0007669"/>
    <property type="project" value="InterPro"/>
</dbReference>
<dbReference type="AlphaFoldDB" id="A0A368BKK7"/>
<sequence length="526" mass="55667">MSNFKNVFNIMAVLILASCGGGGGGGSDSAGGGYGTTPSNSAPTINNSTSSYSVAENQTTAFTVSAADSDGNTLSYSLTGNDSSSFTVSSSGVVSFNTAPDFEGPSDANSDNIYSISVSVSDGTASASSSFTITVTNDTSDDNVDTFVAWDGVLLKNDTYKPYDKHATSYNLIIGGLPDVTDGFVTNVANIANRMLAQNDVTNSVNRNLLLNNFSQYNAFQRVGSTNMSSYDPALNNENYDGWDNINDNYSVVDFIWEVTSNSPADEQTKAGQINAILEHLLHTITLIFDKSYTSWGYENTSSDLVLAMNQAIEGNFYDPTGNYGNLSESDPILYKRIIAQEFAYWMILTGWDLKALYAPDASPEWTILSASEMETNLPLAHTLFTDTVNGVLVNPTQAYLDSLTFGSLPTSSAVAISVSVAANNAGSGNVYVIDDTQKKSLTLEVGKTYTFTHPSAHPLRFSTTSDGTHASGSGYGTSGGSEYTTGVTTSTSGSTVIEVTSDTPTTLYYYCSIHSGMGGSITVSS</sequence>
<feature type="domain" description="Cadherin" evidence="2">
    <location>
        <begin position="46"/>
        <end position="147"/>
    </location>
</feature>
<protein>
    <recommendedName>
        <fullName evidence="2">Cadherin domain-containing protein</fullName>
    </recommendedName>
</protein>
<proteinExistence type="predicted"/>
<dbReference type="InterPro" id="IPR008972">
    <property type="entry name" value="Cupredoxin"/>
</dbReference>
<dbReference type="PROSITE" id="PS50268">
    <property type="entry name" value="CADHERIN_2"/>
    <property type="match status" value="1"/>
</dbReference>
<dbReference type="EMBL" id="QOPC01000020">
    <property type="protein sequence ID" value="RCL37605.1"/>
    <property type="molecule type" value="Genomic_DNA"/>
</dbReference>
<dbReference type="Proteomes" id="UP000253032">
    <property type="component" value="Unassembled WGS sequence"/>
</dbReference>
<reference evidence="3 4" key="1">
    <citation type="journal article" date="2018" name="Microbiome">
        <title>Fine metagenomic profile of the Mediterranean stratified and mixed water columns revealed by assembly and recruitment.</title>
        <authorList>
            <person name="Haro-Moreno J.M."/>
            <person name="Lopez-Perez M."/>
            <person name="De La Torre J.R."/>
            <person name="Picazo A."/>
            <person name="Camacho A."/>
            <person name="Rodriguez-Valera F."/>
        </authorList>
    </citation>
    <scope>NUCLEOTIDE SEQUENCE [LARGE SCALE GENOMIC DNA]</scope>
    <source>
        <strain evidence="3">MED-G84</strain>
    </source>
</reference>
<name>A0A368BKK7_9GAMM</name>
<accession>A0A368BKK7</accession>